<feature type="region of interest" description="Disordered" evidence="1">
    <location>
        <begin position="1"/>
        <end position="29"/>
    </location>
</feature>
<dbReference type="EMBL" id="FOKA01000006">
    <property type="protein sequence ID" value="SFB07962.1"/>
    <property type="molecule type" value="Genomic_DNA"/>
</dbReference>
<dbReference type="Proteomes" id="UP000199012">
    <property type="component" value="Unassembled WGS sequence"/>
</dbReference>
<proteinExistence type="predicted"/>
<reference evidence="3 4" key="1">
    <citation type="submission" date="2016-10" db="EMBL/GenBank/DDBJ databases">
        <authorList>
            <person name="de Groot N.N."/>
        </authorList>
    </citation>
    <scope>NUCLEOTIDE SEQUENCE [LARGE SCALE GENOMIC DNA]</scope>
    <source>
        <strain evidence="3 4">CGMCC 4.6945</strain>
    </source>
</reference>
<name>A0A1I0Y448_9CELL</name>
<evidence type="ECO:0000313" key="3">
    <source>
        <dbReference type="EMBL" id="SFB07962.1"/>
    </source>
</evidence>
<organism evidence="3 4">
    <name type="scientific">Cellulomonas marina</name>
    <dbReference type="NCBI Taxonomy" id="988821"/>
    <lineage>
        <taxon>Bacteria</taxon>
        <taxon>Bacillati</taxon>
        <taxon>Actinomycetota</taxon>
        <taxon>Actinomycetes</taxon>
        <taxon>Micrococcales</taxon>
        <taxon>Cellulomonadaceae</taxon>
        <taxon>Cellulomonas</taxon>
    </lineage>
</organism>
<evidence type="ECO:0000259" key="2">
    <source>
        <dbReference type="Pfam" id="PF09851"/>
    </source>
</evidence>
<gene>
    <name evidence="3" type="ORF">SAMN05421867_106163</name>
</gene>
<accession>A0A1I0Y448</accession>
<dbReference type="Pfam" id="PF09851">
    <property type="entry name" value="SHOCT"/>
    <property type="match status" value="1"/>
</dbReference>
<protein>
    <submittedName>
        <fullName evidence="3">Short C-terminal domain-containing protein</fullName>
    </submittedName>
</protein>
<keyword evidence="4" id="KW-1185">Reference proteome</keyword>
<evidence type="ECO:0000313" key="4">
    <source>
        <dbReference type="Proteomes" id="UP000199012"/>
    </source>
</evidence>
<sequence length="149" mass="15164">MSGGALAPDGRDDEGPAAGSGRRAPRSLNDRVLHYGLTKGIARGLEIGIERLPVDATQKAALRARSTGIVSTLADTGVALANGAMAARAAATARTSAAQQPVVAVPAPTPTGGGSLIDQLERLAALRAQGHLDDEEFAAAKRRVLGHRS</sequence>
<dbReference type="AlphaFoldDB" id="A0A1I0Y448"/>
<dbReference type="InterPro" id="IPR018649">
    <property type="entry name" value="SHOCT"/>
</dbReference>
<feature type="domain" description="SHOCT" evidence="2">
    <location>
        <begin position="118"/>
        <end position="145"/>
    </location>
</feature>
<evidence type="ECO:0000256" key="1">
    <source>
        <dbReference type="SAM" id="MobiDB-lite"/>
    </source>
</evidence>